<feature type="compositionally biased region" description="Basic and acidic residues" evidence="1">
    <location>
        <begin position="42"/>
        <end position="51"/>
    </location>
</feature>
<dbReference type="CDD" id="cd04761">
    <property type="entry name" value="HTH_MerR-SF"/>
    <property type="match status" value="1"/>
</dbReference>
<dbReference type="Gene3D" id="1.10.1660.10">
    <property type="match status" value="1"/>
</dbReference>
<keyword evidence="4" id="KW-1185">Reference proteome</keyword>
<dbReference type="GO" id="GO:0003677">
    <property type="term" value="F:DNA binding"/>
    <property type="evidence" value="ECO:0007669"/>
    <property type="project" value="InterPro"/>
</dbReference>
<accession>A0A543D4K3</accession>
<dbReference type="EMBL" id="VFPA01000005">
    <property type="protein sequence ID" value="TQM04277.1"/>
    <property type="molecule type" value="Genomic_DNA"/>
</dbReference>
<reference evidence="3 4" key="1">
    <citation type="submission" date="2019-06" db="EMBL/GenBank/DDBJ databases">
        <title>Sequencing the genomes of 1000 actinobacteria strains.</title>
        <authorList>
            <person name="Klenk H.-P."/>
        </authorList>
    </citation>
    <scope>NUCLEOTIDE SEQUENCE [LARGE SCALE GENOMIC DNA]</scope>
    <source>
        <strain evidence="3 4">DSM 45301</strain>
    </source>
</reference>
<dbReference type="InterPro" id="IPR000551">
    <property type="entry name" value="MerR-type_HTH_dom"/>
</dbReference>
<comment type="caution">
    <text evidence="3">The sequence shown here is derived from an EMBL/GenBank/DDBJ whole genome shotgun (WGS) entry which is preliminary data.</text>
</comment>
<gene>
    <name evidence="3" type="ORF">FB558_7310</name>
</gene>
<feature type="domain" description="HTH merR-type" evidence="2">
    <location>
        <begin position="6"/>
        <end position="51"/>
    </location>
</feature>
<dbReference type="RefSeq" id="WP_142061531.1">
    <property type="nucleotide sequence ID" value="NZ_VFPA01000005.1"/>
</dbReference>
<dbReference type="SUPFAM" id="SSF46955">
    <property type="entry name" value="Putative DNA-binding domain"/>
    <property type="match status" value="1"/>
</dbReference>
<name>A0A543D4K3_9PSEU</name>
<dbReference type="GO" id="GO:0006355">
    <property type="term" value="P:regulation of DNA-templated transcription"/>
    <property type="evidence" value="ECO:0007669"/>
    <property type="project" value="InterPro"/>
</dbReference>
<evidence type="ECO:0000313" key="4">
    <source>
        <dbReference type="Proteomes" id="UP000315677"/>
    </source>
</evidence>
<feature type="region of interest" description="Disordered" evidence="1">
    <location>
        <begin position="32"/>
        <end position="79"/>
    </location>
</feature>
<feature type="compositionally biased region" description="Low complexity" evidence="1">
    <location>
        <begin position="65"/>
        <end position="79"/>
    </location>
</feature>
<dbReference type="AlphaFoldDB" id="A0A543D4K3"/>
<evidence type="ECO:0000313" key="3">
    <source>
        <dbReference type="EMBL" id="TQM04277.1"/>
    </source>
</evidence>
<dbReference type="InterPro" id="IPR009061">
    <property type="entry name" value="DNA-bd_dom_put_sf"/>
</dbReference>
<evidence type="ECO:0000256" key="1">
    <source>
        <dbReference type="SAM" id="MobiDB-lite"/>
    </source>
</evidence>
<evidence type="ECO:0000259" key="2">
    <source>
        <dbReference type="PROSITE" id="PS50937"/>
    </source>
</evidence>
<sequence>MAVGHRLTVSEASRALGLSRTTLLAAEEAGLLRPQRTPGGHRRYDPDELRRYAGRTGGDGPWEEAGSATPGGATDPGTTGAEWAAIVAAVRPAVRAPAGALDADSAGLYLRHAGTPRFAAAFGVPRWLAERLTADPAPAPVTRALTTARPSLFDPAEEGFPEPRATGQGVAVALPGETGPLGVLFVVTRRDLLAGEVRVVEAFGEVLALLVQDRGRIAALEGRLARIAALSAPS</sequence>
<dbReference type="PROSITE" id="PS50937">
    <property type="entry name" value="HTH_MERR_2"/>
    <property type="match status" value="1"/>
</dbReference>
<dbReference type="Proteomes" id="UP000315677">
    <property type="component" value="Unassembled WGS sequence"/>
</dbReference>
<dbReference type="OrthoDB" id="3575335at2"/>
<proteinExistence type="predicted"/>
<dbReference type="Pfam" id="PF00376">
    <property type="entry name" value="MerR"/>
    <property type="match status" value="1"/>
</dbReference>
<protein>
    <submittedName>
        <fullName evidence="3">MerR-like DNA binding protein</fullName>
    </submittedName>
</protein>
<organism evidence="3 4">
    <name type="scientific">Pseudonocardia kunmingensis</name>
    <dbReference type="NCBI Taxonomy" id="630975"/>
    <lineage>
        <taxon>Bacteria</taxon>
        <taxon>Bacillati</taxon>
        <taxon>Actinomycetota</taxon>
        <taxon>Actinomycetes</taxon>
        <taxon>Pseudonocardiales</taxon>
        <taxon>Pseudonocardiaceae</taxon>
        <taxon>Pseudonocardia</taxon>
    </lineage>
</organism>